<evidence type="ECO:0000313" key="7">
    <source>
        <dbReference type="WBParaSite" id="nRc.2.0.1.t47077-RA"/>
    </source>
</evidence>
<accession>A0A915L8D5</accession>
<dbReference type="SUPFAM" id="SSF52283">
    <property type="entry name" value="Formate/glycerate dehydrogenase catalytic domain-like"/>
    <property type="match status" value="1"/>
</dbReference>
<comment type="similarity">
    <text evidence="3">Belongs to the D-isomer specific 2-hydroxyacid dehydrogenase family.</text>
</comment>
<dbReference type="InterPro" id="IPR006139">
    <property type="entry name" value="D-isomer_2_OHA_DH_cat_dom"/>
</dbReference>
<dbReference type="Pfam" id="PF02826">
    <property type="entry name" value="2-Hacid_dh_C"/>
    <property type="match status" value="1"/>
</dbReference>
<organism evidence="6 7">
    <name type="scientific">Romanomermis culicivorax</name>
    <name type="common">Nematode worm</name>
    <dbReference type="NCBI Taxonomy" id="13658"/>
    <lineage>
        <taxon>Eukaryota</taxon>
        <taxon>Metazoa</taxon>
        <taxon>Ecdysozoa</taxon>
        <taxon>Nematoda</taxon>
        <taxon>Enoplea</taxon>
        <taxon>Dorylaimia</taxon>
        <taxon>Mermithida</taxon>
        <taxon>Mermithoidea</taxon>
        <taxon>Mermithidae</taxon>
        <taxon>Romanomermis</taxon>
    </lineage>
</organism>
<proteinExistence type="inferred from homology"/>
<sequence length="350" mass="39221">MRMRFIEYSNVLIIIELVRYISTLGMAVRKPVVFSSRKDLPREAIDMLKKNYDFRIYEHTERIQREVLLKEVADADALLCFPRDSIDEELLQHAPKLKVISTYSVGYEHIDVEACKHRNIFLGHTPNVLTEATAELAIGLLICTSRRIIEANKAVYNGAWTEWKIFWLCGPGIAGSTVGILGMGRIGSSIAKKINAFSPHRIVYHNRRRIAEALENSLNANYVSLEELFKISDFLIISCQLSPETKHIVNKETLSKMKKTAILINISRGLVVDQDALYDALKNRQILAAGLDVTTPEPLPSGHKLLSLDNIVLLPHIGSATTEARTHMGILAAENIIAGLENRPLPASIY</sequence>
<dbReference type="AlphaFoldDB" id="A0A915L8D5"/>
<dbReference type="Proteomes" id="UP000887565">
    <property type="component" value="Unplaced"/>
</dbReference>
<feature type="domain" description="D-isomer specific 2-hydroxyacid dehydrogenase catalytic" evidence="4">
    <location>
        <begin position="39"/>
        <end position="347"/>
    </location>
</feature>
<dbReference type="GO" id="GO:0030267">
    <property type="term" value="F:glyoxylate reductase (NADPH) activity"/>
    <property type="evidence" value="ECO:0007669"/>
    <property type="project" value="TreeGrafter"/>
</dbReference>
<evidence type="ECO:0000313" key="6">
    <source>
        <dbReference type="Proteomes" id="UP000887565"/>
    </source>
</evidence>
<dbReference type="OMA" id="VNPMFRV"/>
<dbReference type="InterPro" id="IPR029752">
    <property type="entry name" value="D-isomer_DH_CS1"/>
</dbReference>
<keyword evidence="1 3" id="KW-0560">Oxidoreductase</keyword>
<evidence type="ECO:0000256" key="3">
    <source>
        <dbReference type="RuleBase" id="RU003719"/>
    </source>
</evidence>
<dbReference type="InterPro" id="IPR036291">
    <property type="entry name" value="NAD(P)-bd_dom_sf"/>
</dbReference>
<evidence type="ECO:0000256" key="1">
    <source>
        <dbReference type="ARBA" id="ARBA00023002"/>
    </source>
</evidence>
<evidence type="ECO:0000259" key="5">
    <source>
        <dbReference type="Pfam" id="PF02826"/>
    </source>
</evidence>
<dbReference type="WBParaSite" id="nRc.2.0.1.t47077-RA">
    <property type="protein sequence ID" value="nRc.2.0.1.t47077-RA"/>
    <property type="gene ID" value="nRc.2.0.1.g47077"/>
</dbReference>
<protein>
    <recommendedName>
        <fullName evidence="2">Glyoxylate reductase/hydroxypyruvate reductase</fullName>
    </recommendedName>
</protein>
<reference evidence="7" key="1">
    <citation type="submission" date="2022-11" db="UniProtKB">
        <authorList>
            <consortium name="WormBaseParasite"/>
        </authorList>
    </citation>
    <scope>IDENTIFICATION</scope>
</reference>
<evidence type="ECO:0000256" key="2">
    <source>
        <dbReference type="ARBA" id="ARBA00073306"/>
    </source>
</evidence>
<dbReference type="GO" id="GO:0005829">
    <property type="term" value="C:cytosol"/>
    <property type="evidence" value="ECO:0007669"/>
    <property type="project" value="TreeGrafter"/>
</dbReference>
<dbReference type="PANTHER" id="PTHR10996">
    <property type="entry name" value="2-HYDROXYACID DEHYDROGENASE-RELATED"/>
    <property type="match status" value="1"/>
</dbReference>
<dbReference type="InterPro" id="IPR050223">
    <property type="entry name" value="D-isomer_2-hydroxyacid_DH"/>
</dbReference>
<dbReference type="InterPro" id="IPR029753">
    <property type="entry name" value="D-isomer_DH_CS"/>
</dbReference>
<dbReference type="InterPro" id="IPR006140">
    <property type="entry name" value="D-isomer_DH_NAD-bd"/>
</dbReference>
<dbReference type="GO" id="GO:0051287">
    <property type="term" value="F:NAD binding"/>
    <property type="evidence" value="ECO:0007669"/>
    <property type="project" value="InterPro"/>
</dbReference>
<dbReference type="PROSITE" id="PS00065">
    <property type="entry name" value="D_2_HYDROXYACID_DH_1"/>
    <property type="match status" value="1"/>
</dbReference>
<name>A0A915L8D5_ROMCU</name>
<dbReference type="Pfam" id="PF00389">
    <property type="entry name" value="2-Hacid_dh"/>
    <property type="match status" value="1"/>
</dbReference>
<dbReference type="CDD" id="cd05301">
    <property type="entry name" value="GDH"/>
    <property type="match status" value="1"/>
</dbReference>
<dbReference type="PANTHER" id="PTHR10996:SF277">
    <property type="entry name" value="GLYOXYLATE REDUCTASE_HYDROXYPYRUVATE REDUCTASE"/>
    <property type="match status" value="1"/>
</dbReference>
<dbReference type="GO" id="GO:0016618">
    <property type="term" value="F:hydroxypyruvate reductase [NAD(P)H] activity"/>
    <property type="evidence" value="ECO:0007669"/>
    <property type="project" value="TreeGrafter"/>
</dbReference>
<keyword evidence="6" id="KW-1185">Reference proteome</keyword>
<dbReference type="FunFam" id="3.40.50.720:FF:000026">
    <property type="entry name" value="Glyoxylate/hydroxypyruvate reductase B"/>
    <property type="match status" value="1"/>
</dbReference>
<evidence type="ECO:0000259" key="4">
    <source>
        <dbReference type="Pfam" id="PF00389"/>
    </source>
</evidence>
<feature type="domain" description="D-isomer specific 2-hydroxyacid dehydrogenase NAD-binding" evidence="5">
    <location>
        <begin position="138"/>
        <end position="318"/>
    </location>
</feature>
<dbReference type="PROSITE" id="PS00671">
    <property type="entry name" value="D_2_HYDROXYACID_DH_3"/>
    <property type="match status" value="1"/>
</dbReference>
<dbReference type="Gene3D" id="3.40.50.720">
    <property type="entry name" value="NAD(P)-binding Rossmann-like Domain"/>
    <property type="match status" value="2"/>
</dbReference>
<dbReference type="SUPFAM" id="SSF51735">
    <property type="entry name" value="NAD(P)-binding Rossmann-fold domains"/>
    <property type="match status" value="1"/>
</dbReference>